<accession>A0A1H5YYP9</accession>
<dbReference type="EMBL" id="FNVR01000022">
    <property type="protein sequence ID" value="SEG28920.1"/>
    <property type="molecule type" value="Genomic_DNA"/>
</dbReference>
<name>A0A1H5YYP9_9BACT</name>
<feature type="transmembrane region" description="Helical" evidence="1">
    <location>
        <begin position="90"/>
        <end position="113"/>
    </location>
</feature>
<evidence type="ECO:0000313" key="3">
    <source>
        <dbReference type="Proteomes" id="UP000236736"/>
    </source>
</evidence>
<dbReference type="OrthoDB" id="980906at2"/>
<evidence type="ECO:0000256" key="1">
    <source>
        <dbReference type="SAM" id="Phobius"/>
    </source>
</evidence>
<sequence>MNLLPYHTETLVSALSKREVLGHLIRVTQEVNFLDSRTQLNTKVRFNGMIGQEGFRISKAINKGNTFLPLISGEVESTNRGSIIFMRYRLFPGAIFFLAFWSIVLLGFAAYYLLVVDNLVDGLICFGLALVNYILGVFFFHRQVKASRDVFHELINFEMKGKD</sequence>
<feature type="transmembrane region" description="Helical" evidence="1">
    <location>
        <begin position="119"/>
        <end position="140"/>
    </location>
</feature>
<keyword evidence="1" id="KW-0472">Membrane</keyword>
<keyword evidence="1" id="KW-0812">Transmembrane</keyword>
<organism evidence="2 3">
    <name type="scientific">Algoriphagus boritolerans DSM 17298 = JCM 18970</name>
    <dbReference type="NCBI Taxonomy" id="1120964"/>
    <lineage>
        <taxon>Bacteria</taxon>
        <taxon>Pseudomonadati</taxon>
        <taxon>Bacteroidota</taxon>
        <taxon>Cytophagia</taxon>
        <taxon>Cytophagales</taxon>
        <taxon>Cyclobacteriaceae</taxon>
        <taxon>Algoriphagus</taxon>
    </lineage>
</organism>
<gene>
    <name evidence="2" type="ORF">SAMN03080598_03241</name>
</gene>
<keyword evidence="3" id="KW-1185">Reference proteome</keyword>
<dbReference type="RefSeq" id="WP_103925860.1">
    <property type="nucleotide sequence ID" value="NZ_FNVR01000022.1"/>
</dbReference>
<keyword evidence="1" id="KW-1133">Transmembrane helix</keyword>
<protein>
    <submittedName>
        <fullName evidence="2">Uncharacterized protein</fullName>
    </submittedName>
</protein>
<dbReference type="Proteomes" id="UP000236736">
    <property type="component" value="Unassembled WGS sequence"/>
</dbReference>
<dbReference type="AlphaFoldDB" id="A0A1H5YYP9"/>
<dbReference type="STRING" id="1120964.GCA_001313265_04952"/>
<proteinExistence type="predicted"/>
<evidence type="ECO:0000313" key="2">
    <source>
        <dbReference type="EMBL" id="SEG28920.1"/>
    </source>
</evidence>
<reference evidence="3" key="1">
    <citation type="submission" date="2016-10" db="EMBL/GenBank/DDBJ databases">
        <authorList>
            <person name="Varghese N."/>
            <person name="Submissions S."/>
        </authorList>
    </citation>
    <scope>NUCLEOTIDE SEQUENCE [LARGE SCALE GENOMIC DNA]</scope>
    <source>
        <strain evidence="3">DSM 17298</strain>
    </source>
</reference>